<protein>
    <submittedName>
        <fullName evidence="1">Uncharacterized protein</fullName>
    </submittedName>
</protein>
<accession>A0A7T7WHG7</accession>
<evidence type="ECO:0000313" key="1">
    <source>
        <dbReference type="EMBL" id="QQN87112.1"/>
    </source>
</evidence>
<proteinExistence type="predicted"/>
<dbReference type="RefSeq" id="WP_200228785.1">
    <property type="nucleotide sequence ID" value="NZ_CP060811.1"/>
</dbReference>
<dbReference type="Proteomes" id="UP000596079">
    <property type="component" value="Chromosome"/>
</dbReference>
<name>A0A7T7WHG7_9GAMM</name>
<dbReference type="AlphaFoldDB" id="A0A7T7WHG7"/>
<reference evidence="1 2" key="1">
    <citation type="submission" date="2020-08" db="EMBL/GenBank/DDBJ databases">
        <title>Emergence of ISAba1-mediated novel tet(X) in Acinetobacter variabilis from a chicken farm.</title>
        <authorList>
            <person name="Peng K."/>
            <person name="Li R."/>
        </authorList>
    </citation>
    <scope>NUCLEOTIDE SEQUENCE [LARGE SCALE GENOMIC DNA]</scope>
    <source>
        <strain evidence="1 2">XM9F202-2</strain>
    </source>
</reference>
<gene>
    <name evidence="1" type="ORF">IAQ69_09500</name>
</gene>
<organism evidence="1 2">
    <name type="scientific">Acinetobacter variabilis</name>
    <dbReference type="NCBI Taxonomy" id="70346"/>
    <lineage>
        <taxon>Bacteria</taxon>
        <taxon>Pseudomonadati</taxon>
        <taxon>Pseudomonadota</taxon>
        <taxon>Gammaproteobacteria</taxon>
        <taxon>Moraxellales</taxon>
        <taxon>Moraxellaceae</taxon>
        <taxon>Acinetobacter</taxon>
    </lineage>
</organism>
<dbReference type="EMBL" id="CP060811">
    <property type="protein sequence ID" value="QQN87112.1"/>
    <property type="molecule type" value="Genomic_DNA"/>
</dbReference>
<evidence type="ECO:0000313" key="2">
    <source>
        <dbReference type="Proteomes" id="UP000596079"/>
    </source>
</evidence>
<sequence length="668" mass="79077">MEQEGLLLPFRQLAEQCLSIFPELNQLYLDQMALIGHVNAQNLFRIHQDEHRIDLLNGLLNIQLYTPQDLNLESPHALAEMQIDSRLAKAEVLEEFFFQDIYFLTGDLKPQHSLFLRDKAKQLRQLIIDQVYIWVNAPERVANCLKQMSLVQAEIIDSFMIKAEVYTQPCISNCLQSGHEIPAHVLKQLQQIFSLQYLQPDEFLSIQSVMDSLDAFCFSAPEFLHPATYRIISLSFENRFNLHELNDHIDDIRLLYRHAEEQSHLLGFVRLMNRDSWHRSDLLSKRNFLENNPYLWQKKVAKLPLFDCHRVVNWLFKQPAEILDWLSSNIQHSSVRVAATALSFIDTHHVHPQIVLATLQYFQYIAARLFIDDVHQYALQHCWFEHELNRTVVLKGTRQAIEDHRIAISPSILYLDEWIGLLRDVVAMDDQMTKRVYANLSRVMQAYMQHLYKITRDLPEDVLAYIRPQTQQDRDFYNVLQRNQIPFVEFRKRFYLHARHVRESCFDGYIRDYLPEYFSTQTEVPKNLSWTSLFTQAVAWHEQIQKQEIIAKLKKDFALASWRPLTQAHFLLYFNWRFEELKTLERIIEEARIFRNCLAASYAQRIVEGEYVAFRMSHPAIKLPLILGCQLQNDQVIFDQLEYPNNQKAEVEYINIAQHFINWLNLQA</sequence>